<feature type="transmembrane region" description="Helical" evidence="1">
    <location>
        <begin position="23"/>
        <end position="44"/>
    </location>
</feature>
<feature type="transmembrane region" description="Helical" evidence="1">
    <location>
        <begin position="93"/>
        <end position="115"/>
    </location>
</feature>
<protein>
    <submittedName>
        <fullName evidence="2">Uncharacterized protein</fullName>
    </submittedName>
</protein>
<comment type="caution">
    <text evidence="2">The sequence shown here is derived from an EMBL/GenBank/DDBJ whole genome shotgun (WGS) entry which is preliminary data.</text>
</comment>
<keyword evidence="3" id="KW-1185">Reference proteome</keyword>
<evidence type="ECO:0000313" key="2">
    <source>
        <dbReference type="EMBL" id="ELZ13630.1"/>
    </source>
</evidence>
<feature type="transmembrane region" description="Helical" evidence="1">
    <location>
        <begin position="51"/>
        <end position="73"/>
    </location>
</feature>
<proteinExistence type="predicted"/>
<accession>M0BRS2</accession>
<dbReference type="AlphaFoldDB" id="M0BRS2"/>
<evidence type="ECO:0000256" key="1">
    <source>
        <dbReference type="SAM" id="Phobius"/>
    </source>
</evidence>
<dbReference type="RefSeq" id="WP_007697233.1">
    <property type="nucleotide sequence ID" value="NZ_AOIQ01000006.1"/>
</dbReference>
<keyword evidence="1" id="KW-1133">Transmembrane helix</keyword>
<name>M0BRS2_9EURY</name>
<dbReference type="OrthoDB" id="203696at2157"/>
<gene>
    <name evidence="2" type="ORF">C479_02256</name>
</gene>
<organism evidence="2 3">
    <name type="scientific">Halovivax asiaticus JCM 14624</name>
    <dbReference type="NCBI Taxonomy" id="1227490"/>
    <lineage>
        <taxon>Archaea</taxon>
        <taxon>Methanobacteriati</taxon>
        <taxon>Methanobacteriota</taxon>
        <taxon>Stenosarchaea group</taxon>
        <taxon>Halobacteria</taxon>
        <taxon>Halobacteriales</taxon>
        <taxon>Natrialbaceae</taxon>
        <taxon>Halovivax</taxon>
    </lineage>
</organism>
<evidence type="ECO:0000313" key="3">
    <source>
        <dbReference type="Proteomes" id="UP000011560"/>
    </source>
</evidence>
<sequence length="146" mass="15200">MNSSAETTEGQTSFEDGPLTPNLLGAAFGLMDVVAFGAVGFFVLDDPFLGALAGLFVGTGVFLFLPLFVASSTVDGGLQGMESDTDRHPFRGFHRLAAGFALSAGGLSYLSYLFVEQSLVPALPIGLLVAAVVYVSLSFLMPNAEL</sequence>
<dbReference type="STRING" id="1227490.C479_02256"/>
<keyword evidence="1" id="KW-0472">Membrane</keyword>
<dbReference type="EMBL" id="AOIQ01000006">
    <property type="protein sequence ID" value="ELZ13630.1"/>
    <property type="molecule type" value="Genomic_DNA"/>
</dbReference>
<dbReference type="Proteomes" id="UP000011560">
    <property type="component" value="Unassembled WGS sequence"/>
</dbReference>
<feature type="transmembrane region" description="Helical" evidence="1">
    <location>
        <begin position="122"/>
        <end position="141"/>
    </location>
</feature>
<keyword evidence="1" id="KW-0812">Transmembrane</keyword>
<reference evidence="2 3" key="1">
    <citation type="journal article" date="2014" name="PLoS Genet.">
        <title>Phylogenetically driven sequencing of extremely halophilic archaea reveals strategies for static and dynamic osmo-response.</title>
        <authorList>
            <person name="Becker E.A."/>
            <person name="Seitzer P.M."/>
            <person name="Tritt A."/>
            <person name="Larsen D."/>
            <person name="Krusor M."/>
            <person name="Yao A.I."/>
            <person name="Wu D."/>
            <person name="Madern D."/>
            <person name="Eisen J.A."/>
            <person name="Darling A.E."/>
            <person name="Facciotti M.T."/>
        </authorList>
    </citation>
    <scope>NUCLEOTIDE SEQUENCE [LARGE SCALE GENOMIC DNA]</scope>
    <source>
        <strain evidence="2 3">JCM 14624</strain>
    </source>
</reference>